<keyword evidence="2" id="KW-1185">Reference proteome</keyword>
<organism evidence="1 2">
    <name type="scientific">Rhodopirellula baltica (strain DSM 10527 / NCIMB 13988 / SH1)</name>
    <dbReference type="NCBI Taxonomy" id="243090"/>
    <lineage>
        <taxon>Bacteria</taxon>
        <taxon>Pseudomonadati</taxon>
        <taxon>Planctomycetota</taxon>
        <taxon>Planctomycetia</taxon>
        <taxon>Pirellulales</taxon>
        <taxon>Pirellulaceae</taxon>
        <taxon>Rhodopirellula</taxon>
    </lineage>
</organism>
<reference evidence="1 2" key="1">
    <citation type="journal article" date="2003" name="Proc. Natl. Acad. Sci. U.S.A.">
        <title>Complete genome sequence of the marine planctomycete Pirellula sp. strain 1.</title>
        <authorList>
            <person name="Gloeckner F.O."/>
            <person name="Kube M."/>
            <person name="Bauer M."/>
            <person name="Teeling H."/>
            <person name="Lombardot T."/>
            <person name="Ludwig W."/>
            <person name="Gade D."/>
            <person name="Beck A."/>
            <person name="Borzym K."/>
            <person name="Heitmann K."/>
            <person name="Rabus R."/>
            <person name="Schlesner H."/>
            <person name="Amann R."/>
            <person name="Reinhardt R."/>
        </authorList>
    </citation>
    <scope>NUCLEOTIDE SEQUENCE [LARGE SCALE GENOMIC DNA]</scope>
    <source>
        <strain evidence="2">DSM 10527 / NCIMB 13988 / SH1</strain>
    </source>
</reference>
<dbReference type="HOGENOM" id="CLU_2702343_0_0_0"/>
<name>Q7USN9_RHOBA</name>
<gene>
    <name evidence="1" type="ordered locus">RB4393</name>
</gene>
<evidence type="ECO:0000313" key="1">
    <source>
        <dbReference type="EMBL" id="CAD73757.1"/>
    </source>
</evidence>
<dbReference type="InParanoid" id="Q7USN9"/>
<proteinExistence type="predicted"/>
<dbReference type="AntiFam" id="ANF00068">
    <property type="entry name" value="Translation of DNA repeat"/>
</dbReference>
<dbReference type="EnsemblBacteria" id="CAD73757">
    <property type="protein sequence ID" value="CAD73757"/>
    <property type="gene ID" value="RB4393"/>
</dbReference>
<dbReference type="STRING" id="243090.RB4393"/>
<evidence type="ECO:0000313" key="2">
    <source>
        <dbReference type="Proteomes" id="UP000001025"/>
    </source>
</evidence>
<dbReference type="KEGG" id="rba:RB4393"/>
<dbReference type="Proteomes" id="UP000001025">
    <property type="component" value="Chromosome"/>
</dbReference>
<protein>
    <submittedName>
        <fullName evidence="1">Uncharacterized protein</fullName>
    </submittedName>
</protein>
<sequence>MASNQPPLKRCGSINQQPVRRPDCVLRNHRLEAFATFYRSVLLVFCTRHYRGTLSAFTLLRSSKPNSKMRTTI</sequence>
<accession>Q7USN9</accession>
<dbReference type="AlphaFoldDB" id="Q7USN9"/>
<dbReference type="EMBL" id="BX294140">
    <property type="protein sequence ID" value="CAD73757.1"/>
    <property type="molecule type" value="Genomic_DNA"/>
</dbReference>